<evidence type="ECO:0000259" key="2">
    <source>
        <dbReference type="Pfam" id="PF01337"/>
    </source>
</evidence>
<dbReference type="InterPro" id="IPR000468">
    <property type="entry name" value="Barstar"/>
</dbReference>
<dbReference type="SUPFAM" id="SSF52038">
    <property type="entry name" value="Barstar-related"/>
    <property type="match status" value="1"/>
</dbReference>
<dbReference type="Gene3D" id="3.30.370.10">
    <property type="entry name" value="Barstar-like"/>
    <property type="match status" value="1"/>
</dbReference>
<proteinExistence type="inferred from homology"/>
<dbReference type="Pfam" id="PF01337">
    <property type="entry name" value="Barstar"/>
    <property type="match status" value="1"/>
</dbReference>
<dbReference type="InterPro" id="IPR035905">
    <property type="entry name" value="Barstar-like_sf"/>
</dbReference>
<evidence type="ECO:0000313" key="4">
    <source>
        <dbReference type="Proteomes" id="UP000198508"/>
    </source>
</evidence>
<accession>A0A1I0FT67</accession>
<name>A0A1I0FT67_9FIRM</name>
<dbReference type="EMBL" id="FOIM01000009">
    <property type="protein sequence ID" value="SET61437.1"/>
    <property type="molecule type" value="Genomic_DNA"/>
</dbReference>
<keyword evidence="4" id="KW-1185">Reference proteome</keyword>
<comment type="similarity">
    <text evidence="1">Belongs to the barstar family.</text>
</comment>
<feature type="domain" description="Barstar (barnase inhibitor)" evidence="2">
    <location>
        <begin position="194"/>
        <end position="275"/>
    </location>
</feature>
<dbReference type="RefSeq" id="WP_092363272.1">
    <property type="nucleotide sequence ID" value="NZ_FOIM01000009.1"/>
</dbReference>
<reference evidence="4" key="1">
    <citation type="submission" date="2016-10" db="EMBL/GenBank/DDBJ databases">
        <authorList>
            <person name="Varghese N."/>
            <person name="Submissions S."/>
        </authorList>
    </citation>
    <scope>NUCLEOTIDE SEQUENCE [LARGE SCALE GENOMIC DNA]</scope>
    <source>
        <strain evidence="4">NLAE-zl-G277</strain>
    </source>
</reference>
<evidence type="ECO:0000256" key="1">
    <source>
        <dbReference type="ARBA" id="ARBA00006845"/>
    </source>
</evidence>
<protein>
    <submittedName>
        <fullName evidence="3">Barstar (Barnase inhibitor)</fullName>
    </submittedName>
</protein>
<gene>
    <name evidence="3" type="ORF">SAMN05216313_109156</name>
</gene>
<dbReference type="STRING" id="460384.SAMN05216313_109156"/>
<organism evidence="3 4">
    <name type="scientific">Enterocloster lavalensis</name>
    <dbReference type="NCBI Taxonomy" id="460384"/>
    <lineage>
        <taxon>Bacteria</taxon>
        <taxon>Bacillati</taxon>
        <taxon>Bacillota</taxon>
        <taxon>Clostridia</taxon>
        <taxon>Lachnospirales</taxon>
        <taxon>Lachnospiraceae</taxon>
        <taxon>Enterocloster</taxon>
    </lineage>
</organism>
<sequence length="285" mass="32664">MICYSSHYRAELVPDPSYTIGSADNRPCDRIINPDGLGRGDFVKVCRLAVERFETGEERQAALIGPGTWCVGSCAVLEESRLTVLMDRMVIRLSLDTFEVVCSRRLDVCGSMLALYPCGGDLILHGELEVLRLDRELRTVWTFSGRDLFASPTGERVFCLENGRIHLLDWEGNRYELSLDGELLWDRLASEKRILTIHVAATASPRELQLILKESLGLPDWYGMNWDAFWDGITGLIRLPDILILEGWHVYKAGWPEDARVMERLLDRYNREAKDACQVIYRYYR</sequence>
<evidence type="ECO:0000313" key="3">
    <source>
        <dbReference type="EMBL" id="SET61437.1"/>
    </source>
</evidence>
<dbReference type="Proteomes" id="UP000198508">
    <property type="component" value="Unassembled WGS sequence"/>
</dbReference>
<dbReference type="AlphaFoldDB" id="A0A1I0FT67"/>